<dbReference type="EMBL" id="SDIL01000130">
    <property type="protein sequence ID" value="RXK35577.1"/>
    <property type="molecule type" value="Genomic_DNA"/>
</dbReference>
<protein>
    <submittedName>
        <fullName evidence="1">Uncharacterized protein</fullName>
    </submittedName>
</protein>
<dbReference type="InParanoid" id="A0A4Q1BC25"/>
<evidence type="ECO:0000313" key="1">
    <source>
        <dbReference type="EMBL" id="RXK35577.1"/>
    </source>
</evidence>
<reference evidence="1 2" key="1">
    <citation type="submission" date="2016-06" db="EMBL/GenBank/DDBJ databases">
        <title>Evolution of pathogenesis and genome organization in the Tremellales.</title>
        <authorList>
            <person name="Cuomo C."/>
            <person name="Litvintseva A."/>
            <person name="Heitman J."/>
            <person name="Chen Y."/>
            <person name="Sun S."/>
            <person name="Springer D."/>
            <person name="Dromer F."/>
            <person name="Young S."/>
            <person name="Zeng Q."/>
            <person name="Chapman S."/>
            <person name="Gujja S."/>
            <person name="Saif S."/>
            <person name="Birren B."/>
        </authorList>
    </citation>
    <scope>NUCLEOTIDE SEQUENCE [LARGE SCALE GENOMIC DNA]</scope>
    <source>
        <strain evidence="1 2">ATCC 28783</strain>
    </source>
</reference>
<comment type="caution">
    <text evidence="1">The sequence shown here is derived from an EMBL/GenBank/DDBJ whole genome shotgun (WGS) entry which is preliminary data.</text>
</comment>
<accession>A0A4Q1BC25</accession>
<dbReference type="VEuPathDB" id="FungiDB:TREMEDRAFT_66060"/>
<sequence length="180" mass="19880">MSEVQSCNLCGDELDEDEKFVCGPCGGCPACGLLKQCLWKEFCNGCACGVCGGELQMKHSDYHEKCRCHARNCMSPIADEGDLYCESCACLKCGAQIEKYSGFCDNCRCQREGCGLPLLPINLGKYCEECQCQNCPEYKLNHEDYFCPACEPERSLSGMQQESMLGFGEQSMQALDQNAT</sequence>
<dbReference type="AlphaFoldDB" id="A0A4Q1BC25"/>
<organism evidence="1 2">
    <name type="scientific">Tremella mesenterica</name>
    <name type="common">Jelly fungus</name>
    <dbReference type="NCBI Taxonomy" id="5217"/>
    <lineage>
        <taxon>Eukaryota</taxon>
        <taxon>Fungi</taxon>
        <taxon>Dikarya</taxon>
        <taxon>Basidiomycota</taxon>
        <taxon>Agaricomycotina</taxon>
        <taxon>Tremellomycetes</taxon>
        <taxon>Tremellales</taxon>
        <taxon>Tremellaceae</taxon>
        <taxon>Tremella</taxon>
    </lineage>
</organism>
<keyword evidence="2" id="KW-1185">Reference proteome</keyword>
<proteinExistence type="predicted"/>
<name>A0A4Q1BC25_TREME</name>
<gene>
    <name evidence="1" type="ORF">M231_07162</name>
</gene>
<dbReference type="Proteomes" id="UP000289152">
    <property type="component" value="Unassembled WGS sequence"/>
</dbReference>
<evidence type="ECO:0000313" key="2">
    <source>
        <dbReference type="Proteomes" id="UP000289152"/>
    </source>
</evidence>